<dbReference type="Proteomes" id="UP000033103">
    <property type="component" value="Chromosome"/>
</dbReference>
<dbReference type="InterPro" id="IPR001890">
    <property type="entry name" value="RNA-binding_CRM"/>
</dbReference>
<dbReference type="InterPro" id="IPR035920">
    <property type="entry name" value="YhbY-like_sf"/>
</dbReference>
<dbReference type="Pfam" id="PF01985">
    <property type="entry name" value="CRS1_YhbY"/>
    <property type="match status" value="1"/>
</dbReference>
<dbReference type="EMBL" id="CP011280">
    <property type="protein sequence ID" value="AKC95855.1"/>
    <property type="molecule type" value="Genomic_DNA"/>
</dbReference>
<keyword evidence="1 2" id="KW-0694">RNA-binding</keyword>
<dbReference type="GO" id="GO:0003723">
    <property type="term" value="F:RNA binding"/>
    <property type="evidence" value="ECO:0007669"/>
    <property type="project" value="UniProtKB-UniRule"/>
</dbReference>
<dbReference type="PATRIC" id="fig|1069640.6.peg.1007"/>
<dbReference type="AlphaFoldDB" id="A0A0E3ZCT7"/>
<dbReference type="PROSITE" id="PS51295">
    <property type="entry name" value="CRM"/>
    <property type="match status" value="1"/>
</dbReference>
<accession>A0A0E3ZCT7</accession>
<evidence type="ECO:0000256" key="2">
    <source>
        <dbReference type="PROSITE-ProRule" id="PRU00626"/>
    </source>
</evidence>
<dbReference type="PANTHER" id="PTHR40065:SF3">
    <property type="entry name" value="RNA-BINDING PROTEIN YHBY"/>
    <property type="match status" value="1"/>
</dbReference>
<dbReference type="SMART" id="SM01103">
    <property type="entry name" value="CRS1_YhbY"/>
    <property type="match status" value="1"/>
</dbReference>
<reference evidence="4 5" key="1">
    <citation type="journal article" date="2012" name="BMC Genomics">
        <title>Genomic sequence analysis and characterization of Sneathia amnii sp. nov.</title>
        <authorList>
            <consortium name="Vaginal Microbiome Consortium (additional members)"/>
            <person name="Harwich M.D.Jr."/>
            <person name="Serrano M.G."/>
            <person name="Fettweis J.M."/>
            <person name="Alves J.M."/>
            <person name="Reimers M.A."/>
            <person name="Buck G.A."/>
            <person name="Jefferson K.K."/>
        </authorList>
    </citation>
    <scope>NUCLEOTIDE SEQUENCE [LARGE SCALE GENOMIC DNA]</scope>
    <source>
        <strain evidence="4 5">SN35</strain>
    </source>
</reference>
<evidence type="ECO:0000259" key="3">
    <source>
        <dbReference type="PROSITE" id="PS51295"/>
    </source>
</evidence>
<evidence type="ECO:0000256" key="1">
    <source>
        <dbReference type="ARBA" id="ARBA00022884"/>
    </source>
</evidence>
<dbReference type="Gene3D" id="3.30.110.60">
    <property type="entry name" value="YhbY-like"/>
    <property type="match status" value="1"/>
</dbReference>
<protein>
    <submittedName>
        <fullName evidence="4">RNA-binding protein</fullName>
    </submittedName>
</protein>
<evidence type="ECO:0000313" key="4">
    <source>
        <dbReference type="EMBL" id="AKC95855.1"/>
    </source>
</evidence>
<organism evidence="4 5">
    <name type="scientific">Sneathia vaginalis</name>
    <dbReference type="NCBI Taxonomy" id="187101"/>
    <lineage>
        <taxon>Bacteria</taxon>
        <taxon>Fusobacteriati</taxon>
        <taxon>Fusobacteriota</taxon>
        <taxon>Fusobacteriia</taxon>
        <taxon>Fusobacteriales</taxon>
        <taxon>Leptotrichiaceae</taxon>
        <taxon>Sneathia</taxon>
    </lineage>
</organism>
<gene>
    <name evidence="4" type="ORF">VC03_05095</name>
</gene>
<dbReference type="RefSeq" id="WP_046328959.1">
    <property type="nucleotide sequence ID" value="NZ_CAUPIC010000006.1"/>
</dbReference>
<dbReference type="OrthoDB" id="9797519at2"/>
<keyword evidence="5" id="KW-1185">Reference proteome</keyword>
<dbReference type="HOGENOM" id="CLU_095994_2_0_0"/>
<dbReference type="KEGG" id="sns:VC03_05095"/>
<sequence length="108" mass="12597">MKLSSKERNYLRKLAHDIEPVVRIGKQGLNETVLDSINKAITKQELIKIKILSNSDEIITRDLQKEIEEYAKCVAVYDIGHTMIFFKENKKGKITSDFLEFRKRNRNG</sequence>
<dbReference type="InterPro" id="IPR051925">
    <property type="entry name" value="RNA-binding_domain"/>
</dbReference>
<dbReference type="STRING" id="187101.VC03_05095"/>
<evidence type="ECO:0000313" key="5">
    <source>
        <dbReference type="Proteomes" id="UP000033103"/>
    </source>
</evidence>
<name>A0A0E3ZCT7_9FUSO</name>
<feature type="domain" description="CRM" evidence="3">
    <location>
        <begin position="1"/>
        <end position="98"/>
    </location>
</feature>
<dbReference type="SUPFAM" id="SSF75471">
    <property type="entry name" value="YhbY-like"/>
    <property type="match status" value="1"/>
</dbReference>
<proteinExistence type="predicted"/>
<dbReference type="PANTHER" id="PTHR40065">
    <property type="entry name" value="RNA-BINDING PROTEIN YHBY"/>
    <property type="match status" value="1"/>
</dbReference>